<sequence length="249" mass="27350">MGFITEFHGADRLDLEVDSWKRHNHPGTINTNITGVAVVVPGPYRLGNAGRQARTRMILRIILTRSYYFPVPPRLKPVNSPAESRALVVAGNAPRSGRAPTPDRQRPAWHGKNRDCTGNNRDGTLYRDSLCRGLFWPRWSYGAVPVVPGAVLVAPSATPVVAGDSRFIPEFITVEHRCLITHRGSASIRCNCPSTQSVGDDGSSARVVAFVQEGDLVREFPLCCLLTVDDSARLTRGHVQVEKVRGYQA</sequence>
<evidence type="ECO:0000256" key="1">
    <source>
        <dbReference type="SAM" id="MobiDB-lite"/>
    </source>
</evidence>
<proteinExistence type="predicted"/>
<protein>
    <submittedName>
        <fullName evidence="2">Uncharacterized protein</fullName>
    </submittedName>
</protein>
<reference evidence="2" key="2">
    <citation type="submission" date="2020-11" db="EMBL/GenBank/DDBJ databases">
        <authorList>
            <person name="McCartney M.A."/>
            <person name="Auch B."/>
            <person name="Kono T."/>
            <person name="Mallez S."/>
            <person name="Becker A."/>
            <person name="Gohl D.M."/>
            <person name="Silverstein K.A.T."/>
            <person name="Koren S."/>
            <person name="Bechman K.B."/>
            <person name="Herman A."/>
            <person name="Abrahante J.E."/>
            <person name="Garbe J."/>
        </authorList>
    </citation>
    <scope>NUCLEOTIDE SEQUENCE</scope>
    <source>
        <strain evidence="2">Duluth1</strain>
        <tissue evidence="2">Whole animal</tissue>
    </source>
</reference>
<organism evidence="2 3">
    <name type="scientific">Dreissena polymorpha</name>
    <name type="common">Zebra mussel</name>
    <name type="synonym">Mytilus polymorpha</name>
    <dbReference type="NCBI Taxonomy" id="45954"/>
    <lineage>
        <taxon>Eukaryota</taxon>
        <taxon>Metazoa</taxon>
        <taxon>Spiralia</taxon>
        <taxon>Lophotrochozoa</taxon>
        <taxon>Mollusca</taxon>
        <taxon>Bivalvia</taxon>
        <taxon>Autobranchia</taxon>
        <taxon>Heteroconchia</taxon>
        <taxon>Euheterodonta</taxon>
        <taxon>Imparidentia</taxon>
        <taxon>Neoheterodontei</taxon>
        <taxon>Myida</taxon>
        <taxon>Dreissenoidea</taxon>
        <taxon>Dreissenidae</taxon>
        <taxon>Dreissena</taxon>
    </lineage>
</organism>
<dbReference type="EMBL" id="JAIWYP010000024">
    <property type="protein sequence ID" value="KAH3692271.1"/>
    <property type="molecule type" value="Genomic_DNA"/>
</dbReference>
<dbReference type="Proteomes" id="UP000828390">
    <property type="component" value="Unassembled WGS sequence"/>
</dbReference>
<name>A0A9D3Y3C6_DREPO</name>
<keyword evidence="3" id="KW-1185">Reference proteome</keyword>
<accession>A0A9D3Y3C6</accession>
<reference evidence="2" key="1">
    <citation type="journal article" date="2019" name="bioRxiv">
        <title>The Genome of the Zebra Mussel, Dreissena polymorpha: A Resource for Invasive Species Research.</title>
        <authorList>
            <person name="McCartney M.A."/>
            <person name="Auch B."/>
            <person name="Kono T."/>
            <person name="Mallez S."/>
            <person name="Zhang Y."/>
            <person name="Obille A."/>
            <person name="Becker A."/>
            <person name="Abrahante J.E."/>
            <person name="Garbe J."/>
            <person name="Badalamenti J.P."/>
            <person name="Herman A."/>
            <person name="Mangelson H."/>
            <person name="Liachko I."/>
            <person name="Sullivan S."/>
            <person name="Sone E.D."/>
            <person name="Koren S."/>
            <person name="Silverstein K.A.T."/>
            <person name="Beckman K.B."/>
            <person name="Gohl D.M."/>
        </authorList>
    </citation>
    <scope>NUCLEOTIDE SEQUENCE</scope>
    <source>
        <strain evidence="2">Duluth1</strain>
        <tissue evidence="2">Whole animal</tissue>
    </source>
</reference>
<evidence type="ECO:0000313" key="3">
    <source>
        <dbReference type="Proteomes" id="UP000828390"/>
    </source>
</evidence>
<comment type="caution">
    <text evidence="2">The sequence shown here is derived from an EMBL/GenBank/DDBJ whole genome shotgun (WGS) entry which is preliminary data.</text>
</comment>
<evidence type="ECO:0000313" key="2">
    <source>
        <dbReference type="EMBL" id="KAH3692271.1"/>
    </source>
</evidence>
<gene>
    <name evidence="2" type="ORF">DPMN_191627</name>
</gene>
<dbReference type="AlphaFoldDB" id="A0A9D3Y3C6"/>
<feature type="region of interest" description="Disordered" evidence="1">
    <location>
        <begin position="90"/>
        <end position="118"/>
    </location>
</feature>